<evidence type="ECO:0008006" key="2">
    <source>
        <dbReference type="Google" id="ProtNLM"/>
    </source>
</evidence>
<dbReference type="GO" id="GO:0016491">
    <property type="term" value="F:oxidoreductase activity"/>
    <property type="evidence" value="ECO:0007669"/>
    <property type="project" value="InterPro"/>
</dbReference>
<dbReference type="InterPro" id="IPR043144">
    <property type="entry name" value="Mal/L-sulf/L-lact_DH-like_ah"/>
</dbReference>
<proteinExistence type="predicted"/>
<sequence length="48" mass="5561">EITIPGEPEDHIKQKRHKEGIFIEQKTWQQIEESAEKVGVDLSAFINN</sequence>
<dbReference type="AlphaFoldDB" id="A0A382C0E3"/>
<feature type="non-terminal residue" evidence="1">
    <location>
        <position position="1"/>
    </location>
</feature>
<evidence type="ECO:0000313" key="1">
    <source>
        <dbReference type="EMBL" id="SVB19334.1"/>
    </source>
</evidence>
<protein>
    <recommendedName>
        <fullName evidence="2">Ldh family oxidoreductase</fullName>
    </recommendedName>
</protein>
<dbReference type="InterPro" id="IPR036111">
    <property type="entry name" value="Mal/L-sulfo/L-lacto_DH-like_sf"/>
</dbReference>
<reference evidence="1" key="1">
    <citation type="submission" date="2018-05" db="EMBL/GenBank/DDBJ databases">
        <authorList>
            <person name="Lanie J.A."/>
            <person name="Ng W.-L."/>
            <person name="Kazmierczak K.M."/>
            <person name="Andrzejewski T.M."/>
            <person name="Davidsen T.M."/>
            <person name="Wayne K.J."/>
            <person name="Tettelin H."/>
            <person name="Glass J.I."/>
            <person name="Rusch D."/>
            <person name="Podicherti R."/>
            <person name="Tsui H.-C.T."/>
            <person name="Winkler M.E."/>
        </authorList>
    </citation>
    <scope>NUCLEOTIDE SEQUENCE</scope>
</reference>
<accession>A0A382C0E3</accession>
<gene>
    <name evidence="1" type="ORF">METZ01_LOCUS172188</name>
</gene>
<dbReference type="EMBL" id="UINC01032150">
    <property type="protein sequence ID" value="SVB19334.1"/>
    <property type="molecule type" value="Genomic_DNA"/>
</dbReference>
<dbReference type="Gene3D" id="1.10.1530.10">
    <property type="match status" value="1"/>
</dbReference>
<dbReference type="SUPFAM" id="SSF89733">
    <property type="entry name" value="L-sulfolactate dehydrogenase-like"/>
    <property type="match status" value="1"/>
</dbReference>
<name>A0A382C0E3_9ZZZZ</name>
<organism evidence="1">
    <name type="scientific">marine metagenome</name>
    <dbReference type="NCBI Taxonomy" id="408172"/>
    <lineage>
        <taxon>unclassified sequences</taxon>
        <taxon>metagenomes</taxon>
        <taxon>ecological metagenomes</taxon>
    </lineage>
</organism>